<dbReference type="Gene3D" id="3.40.630.30">
    <property type="match status" value="1"/>
</dbReference>
<dbReference type="SUPFAM" id="SSF55729">
    <property type="entry name" value="Acyl-CoA N-acyltransferases (Nat)"/>
    <property type="match status" value="1"/>
</dbReference>
<name>A0A839EDU2_9HYPH</name>
<comment type="caution">
    <text evidence="4">The sequence shown here is derived from an EMBL/GenBank/DDBJ whole genome shotgun (WGS) entry which is preliminary data.</text>
</comment>
<dbReference type="AlphaFoldDB" id="A0A839EDU2"/>
<dbReference type="Proteomes" id="UP000549052">
    <property type="component" value="Unassembled WGS sequence"/>
</dbReference>
<accession>A0A839EDU2</accession>
<dbReference type="EMBL" id="JACGXN010000001">
    <property type="protein sequence ID" value="MBA8878223.1"/>
    <property type="molecule type" value="Genomic_DNA"/>
</dbReference>
<proteinExistence type="predicted"/>
<evidence type="ECO:0000256" key="1">
    <source>
        <dbReference type="ARBA" id="ARBA00022679"/>
    </source>
</evidence>
<dbReference type="RefSeq" id="WP_182548783.1">
    <property type="nucleotide sequence ID" value="NZ_JACGXN010000001.1"/>
</dbReference>
<feature type="domain" description="N-acetyltransferase" evidence="3">
    <location>
        <begin position="6"/>
        <end position="153"/>
    </location>
</feature>
<protein>
    <submittedName>
        <fullName evidence="4">GNAT superfamily N-acetyltransferase</fullName>
    </submittedName>
</protein>
<dbReference type="InterPro" id="IPR016181">
    <property type="entry name" value="Acyl_CoA_acyltransferase"/>
</dbReference>
<dbReference type="InterPro" id="IPR000182">
    <property type="entry name" value="GNAT_dom"/>
</dbReference>
<evidence type="ECO:0000259" key="3">
    <source>
        <dbReference type="PROSITE" id="PS51186"/>
    </source>
</evidence>
<dbReference type="PROSITE" id="PS51186">
    <property type="entry name" value="GNAT"/>
    <property type="match status" value="1"/>
</dbReference>
<keyword evidence="5" id="KW-1185">Reference proteome</keyword>
<dbReference type="CDD" id="cd04301">
    <property type="entry name" value="NAT_SF"/>
    <property type="match status" value="1"/>
</dbReference>
<evidence type="ECO:0000256" key="2">
    <source>
        <dbReference type="ARBA" id="ARBA00023315"/>
    </source>
</evidence>
<sequence length="156" mass="17251">MQHGHERLVRATPDDATAVRDLVRSSYARWIPVIGREPKPMGADYEHAVAHHLVDLLYAGGELAGLIEMIAEPGCLLIENVAVSPAFQGRGYGRLLLTHAEALAGSLGFRKLRLYTNKMFAENVQLYLKLGYTIDKEEPFKGGIAVHMSKPIPRFA</sequence>
<keyword evidence="2" id="KW-0012">Acyltransferase</keyword>
<evidence type="ECO:0000313" key="5">
    <source>
        <dbReference type="Proteomes" id="UP000549052"/>
    </source>
</evidence>
<organism evidence="4 5">
    <name type="scientific">Phyllobacterium myrsinacearum</name>
    <dbReference type="NCBI Taxonomy" id="28101"/>
    <lineage>
        <taxon>Bacteria</taxon>
        <taxon>Pseudomonadati</taxon>
        <taxon>Pseudomonadota</taxon>
        <taxon>Alphaproteobacteria</taxon>
        <taxon>Hyphomicrobiales</taxon>
        <taxon>Phyllobacteriaceae</taxon>
        <taxon>Phyllobacterium</taxon>
    </lineage>
</organism>
<dbReference type="InterPro" id="IPR050832">
    <property type="entry name" value="Bact_Acetyltransf"/>
</dbReference>
<evidence type="ECO:0000313" key="4">
    <source>
        <dbReference type="EMBL" id="MBA8878223.1"/>
    </source>
</evidence>
<keyword evidence="1 4" id="KW-0808">Transferase</keyword>
<dbReference type="PANTHER" id="PTHR43877">
    <property type="entry name" value="AMINOALKYLPHOSPHONATE N-ACETYLTRANSFERASE-RELATED-RELATED"/>
    <property type="match status" value="1"/>
</dbReference>
<reference evidence="4 5" key="1">
    <citation type="submission" date="2020-07" db="EMBL/GenBank/DDBJ databases">
        <title>Genomic Encyclopedia of Type Strains, Phase IV (KMG-V): Genome sequencing to study the core and pangenomes of soil and plant-associated prokaryotes.</title>
        <authorList>
            <person name="Whitman W."/>
        </authorList>
    </citation>
    <scope>NUCLEOTIDE SEQUENCE [LARGE SCALE GENOMIC DNA]</scope>
    <source>
        <strain evidence="4 5">AN3</strain>
    </source>
</reference>
<dbReference type="GO" id="GO:0016747">
    <property type="term" value="F:acyltransferase activity, transferring groups other than amino-acyl groups"/>
    <property type="evidence" value="ECO:0007669"/>
    <property type="project" value="InterPro"/>
</dbReference>
<gene>
    <name evidence="4" type="ORF">FHW16_001905</name>
</gene>
<dbReference type="Pfam" id="PF00583">
    <property type="entry name" value="Acetyltransf_1"/>
    <property type="match status" value="1"/>
</dbReference>